<protein>
    <submittedName>
        <fullName evidence="3">LytTR family transcriptional regulator</fullName>
    </submittedName>
</protein>
<keyword evidence="1" id="KW-0812">Transmembrane</keyword>
<feature type="transmembrane region" description="Helical" evidence="1">
    <location>
        <begin position="80"/>
        <end position="102"/>
    </location>
</feature>
<keyword evidence="4" id="KW-1185">Reference proteome</keyword>
<dbReference type="Proteomes" id="UP000321456">
    <property type="component" value="Unassembled WGS sequence"/>
</dbReference>
<dbReference type="Pfam" id="PF04397">
    <property type="entry name" value="LytTR"/>
    <property type="match status" value="1"/>
</dbReference>
<dbReference type="GO" id="GO:0003677">
    <property type="term" value="F:DNA binding"/>
    <property type="evidence" value="ECO:0007669"/>
    <property type="project" value="InterPro"/>
</dbReference>
<keyword evidence="1" id="KW-0472">Membrane</keyword>
<dbReference type="AlphaFoldDB" id="A0A5C8V2C4"/>
<evidence type="ECO:0000313" key="4">
    <source>
        <dbReference type="Proteomes" id="UP000321456"/>
    </source>
</evidence>
<feature type="transmembrane region" description="Helical" evidence="1">
    <location>
        <begin position="42"/>
        <end position="59"/>
    </location>
</feature>
<proteinExistence type="predicted"/>
<feature type="transmembrane region" description="Helical" evidence="1">
    <location>
        <begin position="114"/>
        <end position="132"/>
    </location>
</feature>
<dbReference type="SMART" id="SM00850">
    <property type="entry name" value="LytTR"/>
    <property type="match status" value="1"/>
</dbReference>
<organism evidence="3 4">
    <name type="scientific">Flagellimonas hymeniacidonis</name>
    <dbReference type="NCBI Taxonomy" id="2603628"/>
    <lineage>
        <taxon>Bacteria</taxon>
        <taxon>Pseudomonadati</taxon>
        <taxon>Bacteroidota</taxon>
        <taxon>Flavobacteriia</taxon>
        <taxon>Flavobacteriales</taxon>
        <taxon>Flavobacteriaceae</taxon>
        <taxon>Flagellimonas</taxon>
    </lineage>
</organism>
<comment type="caution">
    <text evidence="3">The sequence shown here is derived from an EMBL/GenBank/DDBJ whole genome shotgun (WGS) entry which is preliminary data.</text>
</comment>
<evidence type="ECO:0000256" key="1">
    <source>
        <dbReference type="SAM" id="Phobius"/>
    </source>
</evidence>
<evidence type="ECO:0000259" key="2">
    <source>
        <dbReference type="SMART" id="SM00850"/>
    </source>
</evidence>
<gene>
    <name evidence="3" type="ORF">FVB32_14055</name>
</gene>
<evidence type="ECO:0000313" key="3">
    <source>
        <dbReference type="EMBL" id="TXN35694.1"/>
    </source>
</evidence>
<reference evidence="3 4" key="1">
    <citation type="submission" date="2019-08" db="EMBL/GenBank/DDBJ databases">
        <title>Professor.</title>
        <authorList>
            <person name="Park J.S."/>
        </authorList>
    </citation>
    <scope>NUCLEOTIDE SEQUENCE [LARGE SCALE GENOMIC DNA]</scope>
    <source>
        <strain evidence="3 4">176CP5-101</strain>
    </source>
</reference>
<dbReference type="RefSeq" id="WP_147744435.1">
    <property type="nucleotide sequence ID" value="NZ_VRUR01000002.1"/>
</dbReference>
<feature type="domain" description="HTH LytTR-type" evidence="2">
    <location>
        <begin position="174"/>
        <end position="275"/>
    </location>
</feature>
<dbReference type="Gene3D" id="2.40.50.1020">
    <property type="entry name" value="LytTr DNA-binding domain"/>
    <property type="match status" value="1"/>
</dbReference>
<dbReference type="InterPro" id="IPR007492">
    <property type="entry name" value="LytTR_DNA-bd_dom"/>
</dbReference>
<dbReference type="EMBL" id="VRUR01000002">
    <property type="protein sequence ID" value="TXN35694.1"/>
    <property type="molecule type" value="Genomic_DNA"/>
</dbReference>
<feature type="transmembrane region" description="Helical" evidence="1">
    <location>
        <begin position="12"/>
        <end position="30"/>
    </location>
</feature>
<accession>A0A5C8V2C4</accession>
<keyword evidence="1" id="KW-1133">Transmembrane helix</keyword>
<name>A0A5C8V2C4_9FLAO</name>
<sequence>MISSKSMGYWRIIEPILLGSIANIVINFIFNPASPDFILEEFLIAIVFAAMLTEINRIIDFRLERKLSWTKNLGKRFLYQLVYLTLSLLVVINIIGNMYTWVIGDGFYSLKELLIINLCIFVVALLFTFFKWSAHFYKNWMNAEHSLTDSTKKLNELKSEFYKSSNQIALQKANSILQISAKDINFVKSDLGVVWVYYDGTKAVFNGSLLSLMELLPRHLFFLATRNTIIRQETILSISPSTYGKIDLKLKDIDNDNTSITISRLKAASFRRWRNSSSN</sequence>